<keyword evidence="7 10" id="KW-0256">Endoplasmic reticulum</keyword>
<feature type="transmembrane region" description="Helical" evidence="10">
    <location>
        <begin position="635"/>
        <end position="656"/>
    </location>
</feature>
<keyword evidence="12" id="KW-1185">Reference proteome</keyword>
<keyword evidence="9 10" id="KW-0472">Membrane</keyword>
<evidence type="ECO:0000256" key="2">
    <source>
        <dbReference type="ARBA" id="ARBA00004115"/>
    </source>
</evidence>
<keyword evidence="6" id="KW-0732">Signal</keyword>
<dbReference type="EMBL" id="VWRR01000010">
    <property type="protein sequence ID" value="KAF6002382.1"/>
    <property type="molecule type" value="Genomic_DNA"/>
</dbReference>
<dbReference type="AlphaFoldDB" id="A0A7J7IH08"/>
<dbReference type="GO" id="GO:0008250">
    <property type="term" value="C:oligosaccharyltransferase complex"/>
    <property type="evidence" value="ECO:0007669"/>
    <property type="project" value="UniProtKB-UniRule"/>
</dbReference>
<comment type="function">
    <text evidence="1 10">Subunit of the oligosaccharyl transferase (OST) complex that catalyzes the initial transfer of a defined glycan (Glc(3)Man(9)GlcNAc(2) in eukaryotes) from the lipid carrier dolichol-pyrophosphate to an asparagine residue within an Asn-X-Ser/Thr consensus motif in nascent polypeptide chains, the first step in protein N-glycosylation. N-glycosylation occurs cotranslationally and the complex associates with the Sec61 complex at the channel-forming translocon complex that mediates protein translocation across the endoplasmic reticulum (ER). All subunits are required for a maximal enzyme activity.</text>
</comment>
<dbReference type="OrthoDB" id="310030at2759"/>
<evidence type="ECO:0000256" key="1">
    <source>
        <dbReference type="ARBA" id="ARBA00002791"/>
    </source>
</evidence>
<comment type="caution">
    <text evidence="11">The sequence shown here is derived from an EMBL/GenBank/DDBJ whole genome shotgun (WGS) entry which is preliminary data.</text>
</comment>
<gene>
    <name evidence="11" type="ORF">F1559_001130</name>
</gene>
<comment type="pathway">
    <text evidence="3 10">Protein modification; protein glycosylation.</text>
</comment>
<evidence type="ECO:0000256" key="10">
    <source>
        <dbReference type="RuleBase" id="RU361143"/>
    </source>
</evidence>
<feature type="transmembrane region" description="Helical" evidence="10">
    <location>
        <begin position="70"/>
        <end position="88"/>
    </location>
</feature>
<keyword evidence="8 10" id="KW-1133">Transmembrane helix</keyword>
<evidence type="ECO:0000256" key="4">
    <source>
        <dbReference type="ARBA" id="ARBA00008905"/>
    </source>
</evidence>
<evidence type="ECO:0000256" key="8">
    <source>
        <dbReference type="ARBA" id="ARBA00022989"/>
    </source>
</evidence>
<dbReference type="PANTHER" id="PTHR21049">
    <property type="entry name" value="RIBOPHORIN I"/>
    <property type="match status" value="1"/>
</dbReference>
<accession>A0A7J7IH08</accession>
<name>A0A7J7IH08_9RHOD</name>
<dbReference type="PANTHER" id="PTHR21049:SF0">
    <property type="entry name" value="DOLICHYL-DIPHOSPHOOLIGOSACCHARIDE--PROTEIN GLYCOSYLTRANSFERASE SUBUNIT 1"/>
    <property type="match status" value="1"/>
</dbReference>
<evidence type="ECO:0000256" key="7">
    <source>
        <dbReference type="ARBA" id="ARBA00022824"/>
    </source>
</evidence>
<proteinExistence type="inferred from homology"/>
<evidence type="ECO:0000256" key="5">
    <source>
        <dbReference type="ARBA" id="ARBA00022692"/>
    </source>
</evidence>
<evidence type="ECO:0000256" key="3">
    <source>
        <dbReference type="ARBA" id="ARBA00004922"/>
    </source>
</evidence>
<evidence type="ECO:0000313" key="11">
    <source>
        <dbReference type="EMBL" id="KAF6002382.1"/>
    </source>
</evidence>
<comment type="subcellular location">
    <subcellularLocation>
        <location evidence="2 10">Endoplasmic reticulum membrane</location>
        <topology evidence="2 10">Single-pass type I membrane protein</topology>
    </subcellularLocation>
</comment>
<dbReference type="Pfam" id="PF04597">
    <property type="entry name" value="Ribophorin_I"/>
    <property type="match status" value="1"/>
</dbReference>
<protein>
    <recommendedName>
        <fullName evidence="10">Dolichyl-diphosphooligosaccharide--protein glycosyltransferase subunit 1</fullName>
    </recommendedName>
</protein>
<comment type="caution">
    <text evidence="10">Lacks conserved residue(s) required for the propagation of feature annotation.</text>
</comment>
<evidence type="ECO:0000256" key="9">
    <source>
        <dbReference type="ARBA" id="ARBA00023136"/>
    </source>
</evidence>
<comment type="similarity">
    <text evidence="4 10">Belongs to the OST1 family.</text>
</comment>
<sequence>MRTAIMAACLPMAIRDAAVTRDRRRRSHACARSSTACAVCACTRALKHDRHGRRLGVVSFKHLMLTWDRVVLFWFLVLGLVCLPWNAVAGQQQKDLCYEELFSVRRSHKTFSLRADSLVEVHWTQTVRARRESWPDEKFASVRGLCVTLSEYEADRLVAFTGVKARLVAAKGSVKKDLFTGSKLVIRPRNESIRLSRAFIVERYPIDEQPEAAQSLALLQTADDIGDEIEIELSYLLVRSVCPLPFVKSAKDVLGQANSLSKDVLLQRYRFYMDMIGVKSVYPVEKQQFRVLRQSLVNEFRSRLVGVPEGLVPAEIRAPSSAADERVHSNTEPDFAVEYGPYFEADRVRLTGACIDLSFDTISGVGPGDIALSAMTLAGTFRALTARRELAVSHRGRLQVKETLTLLNDYPEAREGAWSRLDYLIILQKDSFATRTIQEFLAVIPLAARQIFYRDITGNISTSAFRPLAHLLAPLEQFRKGQTPDGKRMMQALSAKRNTHQVLVLRPRFPLAPSWRTNIEFGYEMPLRGQSHWEHLDGDVFVFRHALTPPFHGLIVDDLDLQVVLPNAAKVLHVETPDDRHWYHVSIEHQSGYGHLDFVPRTIVRIRRNNVVTDLSPPTNGQFEIRYTVGKFQALWLKPLIILGYVLIALVSIVLVPRMKLRIQEK</sequence>
<keyword evidence="5 10" id="KW-0812">Transmembrane</keyword>
<comment type="subunit">
    <text evidence="10">Component of the oligosaccharyltransferase (OST) complex.</text>
</comment>
<evidence type="ECO:0000313" key="12">
    <source>
        <dbReference type="Proteomes" id="UP000530660"/>
    </source>
</evidence>
<dbReference type="InterPro" id="IPR007676">
    <property type="entry name" value="Ribophorin_I"/>
</dbReference>
<reference evidence="11 12" key="1">
    <citation type="journal article" date="2020" name="J. Phycol.">
        <title>Comparative genome analysis reveals Cyanidiococcus gen. nov., a new extremophilic red algal genus sister to Cyanidioschyzon (Cyanidioschyzonaceae, Rhodophyta).</title>
        <authorList>
            <person name="Liu S.-L."/>
            <person name="Chiang Y.-R."/>
            <person name="Yoon H.S."/>
            <person name="Fu H.-Y."/>
        </authorList>
    </citation>
    <scope>NUCLEOTIDE SEQUENCE [LARGE SCALE GENOMIC DNA]</scope>
    <source>
        <strain evidence="11 12">THAL066</strain>
    </source>
</reference>
<dbReference type="UniPathway" id="UPA00378"/>
<organism evidence="11 12">
    <name type="scientific">Cyanidiococcus yangmingshanensis</name>
    <dbReference type="NCBI Taxonomy" id="2690220"/>
    <lineage>
        <taxon>Eukaryota</taxon>
        <taxon>Rhodophyta</taxon>
        <taxon>Bangiophyceae</taxon>
        <taxon>Cyanidiales</taxon>
        <taxon>Cyanidiaceae</taxon>
        <taxon>Cyanidiococcus</taxon>
    </lineage>
</organism>
<dbReference type="Proteomes" id="UP000530660">
    <property type="component" value="Unassembled WGS sequence"/>
</dbReference>
<dbReference type="GO" id="GO:0018279">
    <property type="term" value="P:protein N-linked glycosylation via asparagine"/>
    <property type="evidence" value="ECO:0007669"/>
    <property type="project" value="TreeGrafter"/>
</dbReference>
<evidence type="ECO:0000256" key="6">
    <source>
        <dbReference type="ARBA" id="ARBA00022729"/>
    </source>
</evidence>